<dbReference type="InterPro" id="IPR036397">
    <property type="entry name" value="RNaseH_sf"/>
</dbReference>
<dbReference type="GO" id="GO:0003676">
    <property type="term" value="F:nucleic acid binding"/>
    <property type="evidence" value="ECO:0007669"/>
    <property type="project" value="InterPro"/>
</dbReference>
<dbReference type="GO" id="GO:0004519">
    <property type="term" value="F:endonuclease activity"/>
    <property type="evidence" value="ECO:0007669"/>
    <property type="project" value="UniProtKB-KW"/>
</dbReference>
<dbReference type="GO" id="GO:0015074">
    <property type="term" value="P:DNA integration"/>
    <property type="evidence" value="ECO:0007669"/>
    <property type="project" value="UniProtKB-KW"/>
</dbReference>
<dbReference type="PANTHER" id="PTHR42648">
    <property type="entry name" value="TRANSPOSASE, PUTATIVE-RELATED"/>
    <property type="match status" value="1"/>
</dbReference>
<evidence type="ECO:0000313" key="25">
    <source>
        <dbReference type="Proteomes" id="UP000441208"/>
    </source>
</evidence>
<dbReference type="EMBL" id="QXFX01001379">
    <property type="protein sequence ID" value="KAE9091287.1"/>
    <property type="molecule type" value="Genomic_DNA"/>
</dbReference>
<dbReference type="EMBL" id="QXGE01001350">
    <property type="protein sequence ID" value="KAE9293859.1"/>
    <property type="molecule type" value="Genomic_DNA"/>
</dbReference>
<gene>
    <name evidence="19" type="ORF">PF001_g18059</name>
    <name evidence="18" type="ORF">PF002_g20078</name>
    <name evidence="17" type="ORF">PF005_g18382</name>
    <name evidence="16" type="ORF">PF006_g17774</name>
    <name evidence="15" type="ORF">PF007_g17928</name>
    <name evidence="12" type="ORF">PF009_g19757</name>
    <name evidence="14" type="ORF">PF010_g18241</name>
    <name evidence="13" type="ORF">PF011_g17733</name>
</gene>
<keyword evidence="7" id="KW-0695">RNA-directed DNA polymerase</keyword>
<evidence type="ECO:0000313" key="19">
    <source>
        <dbReference type="EMBL" id="KAE9293859.1"/>
    </source>
</evidence>
<evidence type="ECO:0000313" key="23">
    <source>
        <dbReference type="Proteomes" id="UP000440367"/>
    </source>
</evidence>
<keyword evidence="8" id="KW-0548">Nucleotidyltransferase</keyword>
<evidence type="ECO:0000313" key="21">
    <source>
        <dbReference type="Proteomes" id="UP000433483"/>
    </source>
</evidence>
<name>A0A6A3EE81_9STRA</name>
<dbReference type="Proteomes" id="UP000488956">
    <property type="component" value="Unassembled WGS sequence"/>
</dbReference>
<keyword evidence="3" id="KW-0255">Endonuclease</keyword>
<dbReference type="Proteomes" id="UP000441208">
    <property type="component" value="Unassembled WGS sequence"/>
</dbReference>
<dbReference type="EMBL" id="QXGF01001419">
    <property type="protein sequence ID" value="KAE8930141.1"/>
    <property type="molecule type" value="Genomic_DNA"/>
</dbReference>
<dbReference type="EMBL" id="QXGD01001433">
    <property type="protein sequence ID" value="KAE9206222.1"/>
    <property type="molecule type" value="Genomic_DNA"/>
</dbReference>
<dbReference type="EMBL" id="QXFZ01001250">
    <property type="protein sequence ID" value="KAE9093960.1"/>
    <property type="molecule type" value="Genomic_DNA"/>
</dbReference>
<dbReference type="PANTHER" id="PTHR42648:SF11">
    <property type="entry name" value="TRANSPOSON TY4-P GAG-POL POLYPROTEIN"/>
    <property type="match status" value="1"/>
</dbReference>
<dbReference type="AlphaFoldDB" id="A0A6A3EE81"/>
<evidence type="ECO:0000256" key="6">
    <source>
        <dbReference type="ARBA" id="ARBA00022908"/>
    </source>
</evidence>
<dbReference type="GO" id="GO:0046872">
    <property type="term" value="F:metal ion binding"/>
    <property type="evidence" value="ECO:0007669"/>
    <property type="project" value="UniProtKB-KW"/>
</dbReference>
<evidence type="ECO:0000256" key="5">
    <source>
        <dbReference type="ARBA" id="ARBA00022842"/>
    </source>
</evidence>
<keyword evidence="9" id="KW-0233">DNA recombination</keyword>
<dbReference type="Proteomes" id="UP000460718">
    <property type="component" value="Unassembled WGS sequence"/>
</dbReference>
<keyword evidence="8" id="KW-0808">Transferase</keyword>
<keyword evidence="1" id="KW-0540">Nuclease</keyword>
<keyword evidence="2" id="KW-0479">Metal-binding</keyword>
<dbReference type="Proteomes" id="UP000433483">
    <property type="component" value="Unassembled WGS sequence"/>
</dbReference>
<feature type="compositionally biased region" description="Pro residues" evidence="10">
    <location>
        <begin position="431"/>
        <end position="440"/>
    </location>
</feature>
<dbReference type="InterPro" id="IPR039537">
    <property type="entry name" value="Retrotran_Ty1/copia-like"/>
</dbReference>
<proteinExistence type="predicted"/>
<evidence type="ECO:0000256" key="1">
    <source>
        <dbReference type="ARBA" id="ARBA00022722"/>
    </source>
</evidence>
<dbReference type="InterPro" id="IPR025724">
    <property type="entry name" value="GAG-pre-integrase_dom"/>
</dbReference>
<keyword evidence="5" id="KW-0460">Magnesium</keyword>
<evidence type="ECO:0000256" key="3">
    <source>
        <dbReference type="ARBA" id="ARBA00022759"/>
    </source>
</evidence>
<evidence type="ECO:0000313" key="12">
    <source>
        <dbReference type="EMBL" id="KAE8930141.1"/>
    </source>
</evidence>
<evidence type="ECO:0000313" key="27">
    <source>
        <dbReference type="Proteomes" id="UP000488956"/>
    </source>
</evidence>
<feature type="region of interest" description="Disordered" evidence="10">
    <location>
        <begin position="423"/>
        <end position="567"/>
    </location>
</feature>
<evidence type="ECO:0000313" key="17">
    <source>
        <dbReference type="EMBL" id="KAE9192630.1"/>
    </source>
</evidence>
<evidence type="ECO:0000313" key="18">
    <source>
        <dbReference type="EMBL" id="KAE9206222.1"/>
    </source>
</evidence>
<dbReference type="EMBL" id="QXGA01001336">
    <property type="protein sequence ID" value="KAE9121909.1"/>
    <property type="molecule type" value="Genomic_DNA"/>
</dbReference>
<evidence type="ECO:0000256" key="9">
    <source>
        <dbReference type="ARBA" id="ARBA00023172"/>
    </source>
</evidence>
<comment type="caution">
    <text evidence="12">The sequence shown here is derived from an EMBL/GenBank/DDBJ whole genome shotgun (WGS) entry which is preliminary data.</text>
</comment>
<evidence type="ECO:0000256" key="10">
    <source>
        <dbReference type="SAM" id="MobiDB-lite"/>
    </source>
</evidence>
<dbReference type="EMBL" id="QXFW01001364">
    <property type="protein sequence ID" value="KAE8991957.1"/>
    <property type="molecule type" value="Genomic_DNA"/>
</dbReference>
<dbReference type="InterPro" id="IPR012337">
    <property type="entry name" value="RNaseH-like_sf"/>
</dbReference>
<keyword evidence="21" id="KW-1185">Reference proteome</keyword>
<keyword evidence="8" id="KW-0239">DNA-directed DNA polymerase</keyword>
<evidence type="ECO:0000313" key="14">
    <source>
        <dbReference type="EMBL" id="KAE9091287.1"/>
    </source>
</evidence>
<dbReference type="SUPFAM" id="SSF53098">
    <property type="entry name" value="Ribonuclease H-like"/>
    <property type="match status" value="1"/>
</dbReference>
<reference evidence="20 21" key="1">
    <citation type="submission" date="2018-08" db="EMBL/GenBank/DDBJ databases">
        <title>Genomic investigation of the strawberry pathogen Phytophthora fragariae indicates pathogenicity is determined by transcriptional variation in three key races.</title>
        <authorList>
            <person name="Adams T.M."/>
            <person name="Armitage A.D."/>
            <person name="Sobczyk M.K."/>
            <person name="Bates H.J."/>
            <person name="Dunwell J.M."/>
            <person name="Nellist C.F."/>
            <person name="Harrison R.J."/>
        </authorList>
    </citation>
    <scope>NUCLEOTIDE SEQUENCE [LARGE SCALE GENOMIC DNA]</scope>
    <source>
        <strain evidence="19 22">A4</strain>
        <strain evidence="18 23">BC-1</strain>
        <strain evidence="17 21">NOV-27</strain>
        <strain evidence="16 24">NOV-5</strain>
        <strain evidence="15 25">NOV-71</strain>
        <strain evidence="12 20">NOV-9</strain>
        <strain evidence="14 27">ONT-3</strain>
        <strain evidence="13 26">SCRP245</strain>
    </source>
</reference>
<dbReference type="GO" id="GO:0006310">
    <property type="term" value="P:DNA recombination"/>
    <property type="evidence" value="ECO:0007669"/>
    <property type="project" value="UniProtKB-KW"/>
</dbReference>
<evidence type="ECO:0000256" key="8">
    <source>
        <dbReference type="ARBA" id="ARBA00022932"/>
    </source>
</evidence>
<keyword evidence="6" id="KW-0229">DNA integration</keyword>
<evidence type="ECO:0000313" key="15">
    <source>
        <dbReference type="EMBL" id="KAE9093960.1"/>
    </source>
</evidence>
<evidence type="ECO:0000256" key="4">
    <source>
        <dbReference type="ARBA" id="ARBA00022801"/>
    </source>
</evidence>
<evidence type="ECO:0000313" key="24">
    <source>
        <dbReference type="Proteomes" id="UP000440732"/>
    </source>
</evidence>
<evidence type="ECO:0000256" key="2">
    <source>
        <dbReference type="ARBA" id="ARBA00022723"/>
    </source>
</evidence>
<protein>
    <recommendedName>
        <fullName evidence="11">Integrase catalytic domain-containing protein</fullName>
    </recommendedName>
</protein>
<evidence type="ECO:0000259" key="11">
    <source>
        <dbReference type="PROSITE" id="PS50994"/>
    </source>
</evidence>
<dbReference type="Proteomes" id="UP000437068">
    <property type="component" value="Unassembled WGS sequence"/>
</dbReference>
<evidence type="ECO:0000256" key="7">
    <source>
        <dbReference type="ARBA" id="ARBA00022918"/>
    </source>
</evidence>
<feature type="domain" description="Integrase catalytic" evidence="11">
    <location>
        <begin position="178"/>
        <end position="348"/>
    </location>
</feature>
<keyword evidence="4" id="KW-0378">Hydrolase</keyword>
<dbReference type="Gene3D" id="3.30.420.10">
    <property type="entry name" value="Ribonuclease H-like superfamily/Ribonuclease H"/>
    <property type="match status" value="1"/>
</dbReference>
<evidence type="ECO:0000313" key="16">
    <source>
        <dbReference type="EMBL" id="KAE9121909.1"/>
    </source>
</evidence>
<dbReference type="OrthoDB" id="89181at2759"/>
<evidence type="ECO:0000313" key="20">
    <source>
        <dbReference type="Proteomes" id="UP000429523"/>
    </source>
</evidence>
<dbReference type="EMBL" id="QXGB01001332">
    <property type="protein sequence ID" value="KAE9192630.1"/>
    <property type="molecule type" value="Genomic_DNA"/>
</dbReference>
<dbReference type="Proteomes" id="UP000429523">
    <property type="component" value="Unassembled WGS sequence"/>
</dbReference>
<evidence type="ECO:0000313" key="22">
    <source>
        <dbReference type="Proteomes" id="UP000437068"/>
    </source>
</evidence>
<evidence type="ECO:0000313" key="13">
    <source>
        <dbReference type="EMBL" id="KAE8991957.1"/>
    </source>
</evidence>
<dbReference type="GO" id="GO:0003964">
    <property type="term" value="F:RNA-directed DNA polymerase activity"/>
    <property type="evidence" value="ECO:0007669"/>
    <property type="project" value="UniProtKB-KW"/>
</dbReference>
<dbReference type="InterPro" id="IPR001584">
    <property type="entry name" value="Integrase_cat-core"/>
</dbReference>
<dbReference type="GO" id="GO:0003887">
    <property type="term" value="F:DNA-directed DNA polymerase activity"/>
    <property type="evidence" value="ECO:0007669"/>
    <property type="project" value="UniProtKB-KW"/>
</dbReference>
<sequence length="647" mass="71005">MGNTADVRDVQPCEEHEIQVADERTLVANTHETLRLCGGVTLKNVVVVPGLARALISVSALFKDGMHVVFSGDKCFVYGEPLLHGVVTAGVYEVRNVSTARDTNHNPTALTATARPSMLKDSLQHWHQRLAHLNHKSILELEKSGAVKGLKLVEPRSSNNKYEACALSKVTARAAPKEGTRPQRAKDSVCHADLAGPMQKSIHGNYYYLALKWLGYTHIFFLKHKSEAAAAFKKYIAIISRRPRELPSTLLILRSDNGGEFEGSPFQQVCDGVGIEREYSEPHAHYQNGTVERANRTISESARTLLVQSGLPHNLWEYAARHAVYVRNRVISRSYPNSTPYERYHGHAPDVSHLRVFGEPVVAKIPDSKRSTRFTFRQRGRRGTFVGHDSERKGHFVYIREGGARIQRTCDVAFLQVCPTLGDTGPTAQSTPPPLDPPFDPEAEPAGASTLDSTRGSRPFGPAATVIRPPSRGGRPPGPAETANSNLPRGSRPPGPAVTVTAPSSRGGRPQGPAEPPLSNRSRGGRPPGPADIPAATDAVTGEIPDADHLPNSLVEEFNGTPDLTRRRRSERISSRLIGQAFMVLCEAINEPMTLAEARRSPLWPLWKRAIEEEIEALRANYTFDVVEPPPDAHIVGSTVKFRVKRD</sequence>
<dbReference type="Pfam" id="PF13976">
    <property type="entry name" value="gag_pre-integrs"/>
    <property type="match status" value="1"/>
</dbReference>
<accession>A0A6A3EE81</accession>
<dbReference type="PROSITE" id="PS50994">
    <property type="entry name" value="INTEGRASE"/>
    <property type="match status" value="1"/>
</dbReference>
<organism evidence="12 20">
    <name type="scientific">Phytophthora fragariae</name>
    <dbReference type="NCBI Taxonomy" id="53985"/>
    <lineage>
        <taxon>Eukaryota</taxon>
        <taxon>Sar</taxon>
        <taxon>Stramenopiles</taxon>
        <taxon>Oomycota</taxon>
        <taxon>Peronosporomycetes</taxon>
        <taxon>Peronosporales</taxon>
        <taxon>Peronosporaceae</taxon>
        <taxon>Phytophthora</taxon>
    </lineage>
</organism>
<dbReference type="GO" id="GO:0016787">
    <property type="term" value="F:hydrolase activity"/>
    <property type="evidence" value="ECO:0007669"/>
    <property type="project" value="UniProtKB-KW"/>
</dbReference>
<evidence type="ECO:0000313" key="26">
    <source>
        <dbReference type="Proteomes" id="UP000460718"/>
    </source>
</evidence>
<dbReference type="Proteomes" id="UP000440367">
    <property type="component" value="Unassembled WGS sequence"/>
</dbReference>
<dbReference type="Proteomes" id="UP000440732">
    <property type="component" value="Unassembled WGS sequence"/>
</dbReference>